<dbReference type="GO" id="GO:0000981">
    <property type="term" value="F:DNA-binding transcription factor activity, RNA polymerase II-specific"/>
    <property type="evidence" value="ECO:0007669"/>
    <property type="project" value="InterPro"/>
</dbReference>
<protein>
    <submittedName>
        <fullName evidence="3">Uncharacterized protein</fullName>
    </submittedName>
</protein>
<dbReference type="InterPro" id="IPR001138">
    <property type="entry name" value="Zn2Cys6_DnaBD"/>
</dbReference>
<proteinExistence type="predicted"/>
<dbReference type="CDD" id="cd00067">
    <property type="entry name" value="GAL4"/>
    <property type="match status" value="1"/>
</dbReference>
<comment type="caution">
    <text evidence="3">The sequence shown here is derived from an EMBL/GenBank/DDBJ whole genome shotgun (WGS) entry which is preliminary data.</text>
</comment>
<keyword evidence="4" id="KW-1185">Reference proteome</keyword>
<gene>
    <name evidence="3" type="ORF">EVAR_76160_1</name>
</gene>
<name>A0A4C1UX88_EUMVA</name>
<sequence length="773" mass="84893">MHEKRALRTNKFGKNTIVVGLQWLMCQLMRDDEPCTKVFKFFKSDLKKKFYCEKSVFPKVKVSLSPKSDRRPHFKASSGAPYRGRLSADFGIFPWPVPEISRENHLEVSPDLLLGSISQEICDTSFVCEFDACLSEVRPCRIPNFPWPFPENLGKTSYHVYEVLEGEDLEIRGERQIKAGEDVLSVLLDRFGVCLWIDLGRFCFGLYLGVGINRVDCWKLSGPENVVKAGRKGRHCPNPRDGNVPALTKGAQKPMAATKKSVKQQNTELTPPSEKAPQKTPDGAGTSAAATASVKTKAASERASAPLTISPPKLLVEVEPMDKIAALGKETDAGVFTAIQAVGDFARRASLREEIGRPSLSGAGGPRPSDLSGGTPRCESRGSTPVGVHPINRVASAIGNLAVGAKSELEGLKNISREVKESVILKLQDISELALRLDESRSRYVVELEREKARRAAELEAAEKRFNRINQENLDRYSKMENKMEKLLAEVASTKEMLGQMRVPEALAEIRKVVARPAPRIMNYAEAAAKPKTAAAAAKTPGPSTRLGTGHTLIVASKFENHTAEHVITKLRGVVDAREMGVAVDRMRKARGQKVVLSCSSVEDAKKIEERLKIRGADLKVAKPEMRLPTVIIRDVLRVNSDEDIVRSLRTQNRHLSEGLGGTRAISSPDQGRLCIRGAPKAPGMGPVPVGAVFALSRIRTWQAFLQRSVREVRALRREHTGVTCRARKDGEPPKCVNCTKAGCENTAHGAFSSECGVRAKWDDMARSKVAYC</sequence>
<evidence type="ECO:0000256" key="2">
    <source>
        <dbReference type="SAM" id="MobiDB-lite"/>
    </source>
</evidence>
<evidence type="ECO:0000313" key="3">
    <source>
        <dbReference type="EMBL" id="GBP30617.1"/>
    </source>
</evidence>
<evidence type="ECO:0000256" key="1">
    <source>
        <dbReference type="SAM" id="Coils"/>
    </source>
</evidence>
<dbReference type="OrthoDB" id="10022108at2759"/>
<feature type="region of interest" description="Disordered" evidence="2">
    <location>
        <begin position="356"/>
        <end position="387"/>
    </location>
</feature>
<dbReference type="GO" id="GO:0008270">
    <property type="term" value="F:zinc ion binding"/>
    <property type="evidence" value="ECO:0007669"/>
    <property type="project" value="InterPro"/>
</dbReference>
<feature type="compositionally biased region" description="Low complexity" evidence="2">
    <location>
        <begin position="283"/>
        <end position="297"/>
    </location>
</feature>
<accession>A0A4C1UX88</accession>
<dbReference type="AlphaFoldDB" id="A0A4C1UX88"/>
<keyword evidence="1" id="KW-0175">Coiled coil</keyword>
<reference evidence="3 4" key="1">
    <citation type="journal article" date="2019" name="Commun. Biol.">
        <title>The bagworm genome reveals a unique fibroin gene that provides high tensile strength.</title>
        <authorList>
            <person name="Kono N."/>
            <person name="Nakamura H."/>
            <person name="Ohtoshi R."/>
            <person name="Tomita M."/>
            <person name="Numata K."/>
            <person name="Arakawa K."/>
        </authorList>
    </citation>
    <scope>NUCLEOTIDE SEQUENCE [LARGE SCALE GENOMIC DNA]</scope>
</reference>
<dbReference type="EMBL" id="BGZK01000235">
    <property type="protein sequence ID" value="GBP30617.1"/>
    <property type="molecule type" value="Genomic_DNA"/>
</dbReference>
<evidence type="ECO:0000313" key="4">
    <source>
        <dbReference type="Proteomes" id="UP000299102"/>
    </source>
</evidence>
<organism evidence="3 4">
    <name type="scientific">Eumeta variegata</name>
    <name type="common">Bagworm moth</name>
    <name type="synonym">Eumeta japonica</name>
    <dbReference type="NCBI Taxonomy" id="151549"/>
    <lineage>
        <taxon>Eukaryota</taxon>
        <taxon>Metazoa</taxon>
        <taxon>Ecdysozoa</taxon>
        <taxon>Arthropoda</taxon>
        <taxon>Hexapoda</taxon>
        <taxon>Insecta</taxon>
        <taxon>Pterygota</taxon>
        <taxon>Neoptera</taxon>
        <taxon>Endopterygota</taxon>
        <taxon>Lepidoptera</taxon>
        <taxon>Glossata</taxon>
        <taxon>Ditrysia</taxon>
        <taxon>Tineoidea</taxon>
        <taxon>Psychidae</taxon>
        <taxon>Oiketicinae</taxon>
        <taxon>Eumeta</taxon>
    </lineage>
</organism>
<feature type="coiled-coil region" evidence="1">
    <location>
        <begin position="445"/>
        <end position="497"/>
    </location>
</feature>
<feature type="region of interest" description="Disordered" evidence="2">
    <location>
        <begin position="230"/>
        <end position="305"/>
    </location>
</feature>
<dbReference type="Proteomes" id="UP000299102">
    <property type="component" value="Unassembled WGS sequence"/>
</dbReference>